<protein>
    <submittedName>
        <fullName evidence="1">Uncharacterized protein</fullName>
    </submittedName>
</protein>
<dbReference type="OrthoDB" id="2322999at2759"/>
<dbReference type="Proteomes" id="UP000240493">
    <property type="component" value="Unassembled WGS sequence"/>
</dbReference>
<gene>
    <name evidence="1" type="ORF">M441DRAFT_32412</name>
</gene>
<reference evidence="1 2" key="1">
    <citation type="submission" date="2016-07" db="EMBL/GenBank/DDBJ databases">
        <title>Multiple horizontal gene transfer events from other fungi enriched the ability of initially mycotrophic Trichoderma (Ascomycota) to feed on dead plant biomass.</title>
        <authorList>
            <consortium name="DOE Joint Genome Institute"/>
            <person name="Aerts A."/>
            <person name="Atanasova L."/>
            <person name="Chenthamara K."/>
            <person name="Zhang J."/>
            <person name="Grujic M."/>
            <person name="Henrissat B."/>
            <person name="Kuo A."/>
            <person name="Salamov A."/>
            <person name="Lipzen A."/>
            <person name="Labutti K."/>
            <person name="Barry K."/>
            <person name="Miao Y."/>
            <person name="Rahimi M.J."/>
            <person name="Shen Q."/>
            <person name="Grigoriev I.V."/>
            <person name="Kubicek C.P."/>
            <person name="Druzhinina I.S."/>
        </authorList>
    </citation>
    <scope>NUCLEOTIDE SEQUENCE [LARGE SCALE GENOMIC DNA]</scope>
    <source>
        <strain evidence="1 2">CBS 433.97</strain>
    </source>
</reference>
<proteinExistence type="predicted"/>
<sequence>MAAAAVYSPSVYDSLPSLHAASDTFEQLQHQAILEKEIAIIHEVYNELAICLLHRHFDLSPSEKLVELGAISSPWEDSQNRPNVFGGSIVPRSWAFRQGSLFPFEFGYNEGLKAEVYKPLPEKPAFYTELNDLLVKHGLEHLLGLTLNTDEIRSGTVKFEKTFDRSNVVFTIKYDNEIAAKEAIPAM</sequence>
<dbReference type="AlphaFoldDB" id="A0A2T3YQP3"/>
<name>A0A2T3YQP3_TRIA4</name>
<accession>A0A2T3YQP3</accession>
<evidence type="ECO:0000313" key="1">
    <source>
        <dbReference type="EMBL" id="PTB34892.1"/>
    </source>
</evidence>
<dbReference type="EMBL" id="KZ679289">
    <property type="protein sequence ID" value="PTB34892.1"/>
    <property type="molecule type" value="Genomic_DNA"/>
</dbReference>
<dbReference type="STRING" id="1042311.A0A2T3YQP3"/>
<evidence type="ECO:0000313" key="2">
    <source>
        <dbReference type="Proteomes" id="UP000240493"/>
    </source>
</evidence>
<keyword evidence="2" id="KW-1185">Reference proteome</keyword>
<organism evidence="1 2">
    <name type="scientific">Trichoderma asperellum (strain ATCC 204424 / CBS 433.97 / NBRC 101777)</name>
    <dbReference type="NCBI Taxonomy" id="1042311"/>
    <lineage>
        <taxon>Eukaryota</taxon>
        <taxon>Fungi</taxon>
        <taxon>Dikarya</taxon>
        <taxon>Ascomycota</taxon>
        <taxon>Pezizomycotina</taxon>
        <taxon>Sordariomycetes</taxon>
        <taxon>Hypocreomycetidae</taxon>
        <taxon>Hypocreales</taxon>
        <taxon>Hypocreaceae</taxon>
        <taxon>Trichoderma</taxon>
    </lineage>
</organism>